<reference evidence="3" key="1">
    <citation type="submission" date="2022-12" db="EMBL/GenBank/DDBJ databases">
        <authorList>
            <person name="Petersen C."/>
        </authorList>
    </citation>
    <scope>NUCLEOTIDE SEQUENCE</scope>
    <source>
        <strain evidence="3">IBT 29677</strain>
    </source>
</reference>
<evidence type="ECO:0000256" key="2">
    <source>
        <dbReference type="SAM" id="MobiDB-lite"/>
    </source>
</evidence>
<keyword evidence="4" id="KW-1185">Reference proteome</keyword>
<feature type="region of interest" description="Disordered" evidence="2">
    <location>
        <begin position="1"/>
        <end position="39"/>
    </location>
</feature>
<feature type="compositionally biased region" description="Polar residues" evidence="2">
    <location>
        <begin position="1"/>
        <end position="11"/>
    </location>
</feature>
<reference evidence="3" key="2">
    <citation type="journal article" date="2023" name="IMA Fungus">
        <title>Comparative genomic study of the Penicillium genus elucidates a diverse pangenome and 15 lateral gene transfer events.</title>
        <authorList>
            <person name="Petersen C."/>
            <person name="Sorensen T."/>
            <person name="Nielsen M.R."/>
            <person name="Sondergaard T.E."/>
            <person name="Sorensen J.L."/>
            <person name="Fitzpatrick D.A."/>
            <person name="Frisvad J.C."/>
            <person name="Nielsen K.L."/>
        </authorList>
    </citation>
    <scope>NUCLEOTIDE SEQUENCE</scope>
    <source>
        <strain evidence="3">IBT 29677</strain>
    </source>
</reference>
<name>A0A9W9SKR7_9EURO</name>
<dbReference type="Proteomes" id="UP001147747">
    <property type="component" value="Unassembled WGS sequence"/>
</dbReference>
<evidence type="ECO:0000313" key="4">
    <source>
        <dbReference type="Proteomes" id="UP001147747"/>
    </source>
</evidence>
<keyword evidence="1" id="KW-0175">Coiled coil</keyword>
<dbReference type="AlphaFoldDB" id="A0A9W9SKR7"/>
<evidence type="ECO:0000313" key="3">
    <source>
        <dbReference type="EMBL" id="KAJ5379069.1"/>
    </source>
</evidence>
<dbReference type="RefSeq" id="XP_056482855.1">
    <property type="nucleotide sequence ID" value="XM_056636825.1"/>
</dbReference>
<comment type="caution">
    <text evidence="3">The sequence shown here is derived from an EMBL/GenBank/DDBJ whole genome shotgun (WGS) entry which is preliminary data.</text>
</comment>
<gene>
    <name evidence="3" type="ORF">N7509_012188</name>
</gene>
<dbReference type="GeneID" id="81375805"/>
<feature type="coiled-coil region" evidence="1">
    <location>
        <begin position="49"/>
        <end position="107"/>
    </location>
</feature>
<organism evidence="3 4">
    <name type="scientific">Penicillium cosmopolitanum</name>
    <dbReference type="NCBI Taxonomy" id="1131564"/>
    <lineage>
        <taxon>Eukaryota</taxon>
        <taxon>Fungi</taxon>
        <taxon>Dikarya</taxon>
        <taxon>Ascomycota</taxon>
        <taxon>Pezizomycotina</taxon>
        <taxon>Eurotiomycetes</taxon>
        <taxon>Eurotiomycetidae</taxon>
        <taxon>Eurotiales</taxon>
        <taxon>Aspergillaceae</taxon>
        <taxon>Penicillium</taxon>
    </lineage>
</organism>
<feature type="compositionally biased region" description="Low complexity" evidence="2">
    <location>
        <begin position="16"/>
        <end position="29"/>
    </location>
</feature>
<accession>A0A9W9SKR7</accession>
<protein>
    <submittedName>
        <fullName evidence="3">Uncharacterized protein</fullName>
    </submittedName>
</protein>
<dbReference type="EMBL" id="JAPZBU010000011">
    <property type="protein sequence ID" value="KAJ5379069.1"/>
    <property type="molecule type" value="Genomic_DNA"/>
</dbReference>
<dbReference type="OrthoDB" id="4343461at2759"/>
<sequence>MPESSQFSSDPRPQEAEQPPSEAPSSGQSNSLKRPLPDEEYFPNFRNLIAELESSYNQHSHERELLKDRIQVMEEERAKLISVSEERDRLNSRVLSLQQRVKALEDENKEVCLMASPMHKHAPSNSKKGVWAPKDDEWIRHKFSKLAYRIYKFSRKHGLQSLSECTISKRDKDGMIKDLQNNGYCSEDTWDSLMKKSTNFAHRIPRLVLQARIAKEIFTNISRPFFPFAREFSSSNPFPQPSPRELDFIHQEMMAVNPVEAHIWRFDTLRKLFLQSRRTRIISLWGVLEHDELIADMKAIQTKAVHLALSLWTQREYFKPFSQKELPVFESSNDSMTTYGVPNTLANSLNGSQVLLCLQPAIIAYGDENAENYDVSKVWAEAVMLVDETGVNELEDANKNRSGEIMAETDD</sequence>
<proteinExistence type="predicted"/>
<evidence type="ECO:0000256" key="1">
    <source>
        <dbReference type="SAM" id="Coils"/>
    </source>
</evidence>